<accession>A0ABN8ZDT3</accession>
<feature type="region of interest" description="Disordered" evidence="1">
    <location>
        <begin position="1"/>
        <end position="28"/>
    </location>
</feature>
<name>A0ABN8ZDT3_RANTA</name>
<evidence type="ECO:0000256" key="1">
    <source>
        <dbReference type="SAM" id="MobiDB-lite"/>
    </source>
</evidence>
<sequence>MRALPSHIQVSSPPRCDSTASRSLPPGPIVQPMGACQHAAAAAVAATRRWRQQARQREESSRRGRNCSRANLLWARVAQRRGRPAWRGGARAGAGPGARAVVGGGAWCPGTGRVLSERRQPLLGAGEKRRALGPTPDLRSGKLPLSRVTGCASRFEGRCRFSPDLVDVGSLCSALRVILPRLFASCLLLGWCCGDGQLCLGVRTTARDPARPGNSPQLWAWHKETLKQCLSSETELPAGRLPTCAADSPVSAADSRQPSGTWRATPLEATARGADAPAGGRALPTAAPAWKRGAGQVCQPCAASTAARESPRFFPSAAWRSCSGSTFLSVIVFLLQRGQRNGLGPAYRRHSFAHLRPSGLRLNSLLYWSRISKLLLDRLARGMAVTGAGELMEPRGR</sequence>
<gene>
    <name evidence="2" type="ORF">MRATA1EN1_LOCUS20856</name>
</gene>
<reference evidence="2" key="1">
    <citation type="submission" date="2023-04" db="EMBL/GenBank/DDBJ databases">
        <authorList>
            <consortium name="ELIXIR-Norway"/>
        </authorList>
    </citation>
    <scope>NUCLEOTIDE SEQUENCE [LARGE SCALE GENOMIC DNA]</scope>
</reference>
<proteinExistence type="predicted"/>
<evidence type="ECO:0000313" key="3">
    <source>
        <dbReference type="Proteomes" id="UP001176941"/>
    </source>
</evidence>
<keyword evidence="3" id="KW-1185">Reference proteome</keyword>
<dbReference type="EMBL" id="OX459967">
    <property type="protein sequence ID" value="CAI9171894.1"/>
    <property type="molecule type" value="Genomic_DNA"/>
</dbReference>
<feature type="compositionally biased region" description="Polar residues" evidence="1">
    <location>
        <begin position="8"/>
        <end position="22"/>
    </location>
</feature>
<organism evidence="2 3">
    <name type="scientific">Rangifer tarandus platyrhynchus</name>
    <name type="common">Svalbard reindeer</name>
    <dbReference type="NCBI Taxonomy" id="3082113"/>
    <lineage>
        <taxon>Eukaryota</taxon>
        <taxon>Metazoa</taxon>
        <taxon>Chordata</taxon>
        <taxon>Craniata</taxon>
        <taxon>Vertebrata</taxon>
        <taxon>Euteleostomi</taxon>
        <taxon>Mammalia</taxon>
        <taxon>Eutheria</taxon>
        <taxon>Laurasiatheria</taxon>
        <taxon>Artiodactyla</taxon>
        <taxon>Ruminantia</taxon>
        <taxon>Pecora</taxon>
        <taxon>Cervidae</taxon>
        <taxon>Odocoileinae</taxon>
        <taxon>Rangifer</taxon>
    </lineage>
</organism>
<dbReference type="Proteomes" id="UP001176941">
    <property type="component" value="Chromosome 31"/>
</dbReference>
<protein>
    <submittedName>
        <fullName evidence="2">Uncharacterized protein</fullName>
    </submittedName>
</protein>
<evidence type="ECO:0000313" key="2">
    <source>
        <dbReference type="EMBL" id="CAI9171894.1"/>
    </source>
</evidence>
<feature type="region of interest" description="Disordered" evidence="1">
    <location>
        <begin position="240"/>
        <end position="264"/>
    </location>
</feature>